<dbReference type="SUPFAM" id="SSF102114">
    <property type="entry name" value="Radical SAM enzymes"/>
    <property type="match status" value="1"/>
</dbReference>
<keyword evidence="7 10" id="KW-0408">Iron</keyword>
<dbReference type="Pfam" id="PF06969">
    <property type="entry name" value="HemN_C"/>
    <property type="match status" value="1"/>
</dbReference>
<name>A0A1I5VDY3_9RHOB</name>
<evidence type="ECO:0000313" key="13">
    <source>
        <dbReference type="Proteomes" id="UP000243106"/>
    </source>
</evidence>
<dbReference type="STRING" id="93684.SAMN05421853_101442"/>
<comment type="subcellular location">
    <subcellularLocation>
        <location evidence="10">Cytoplasm</location>
    </subcellularLocation>
</comment>
<dbReference type="RefSeq" id="WP_093009133.1">
    <property type="nucleotide sequence ID" value="NZ_FOXV01000001.1"/>
</dbReference>
<dbReference type="Gene3D" id="3.20.20.70">
    <property type="entry name" value="Aldolase class I"/>
    <property type="match status" value="1"/>
</dbReference>
<comment type="function">
    <text evidence="10">Probably acts as a heme chaperone, transferring heme to an unknown acceptor. Binds one molecule of heme per monomer, possibly covalently. Binds 1 [4Fe-4S] cluster. The cluster is coordinated with 3 cysteines and an exchangeable S-adenosyl-L-methionine.</text>
</comment>
<dbReference type="CDD" id="cd01335">
    <property type="entry name" value="Radical_SAM"/>
    <property type="match status" value="1"/>
</dbReference>
<dbReference type="PANTHER" id="PTHR13932">
    <property type="entry name" value="COPROPORPHYRINIGEN III OXIDASE"/>
    <property type="match status" value="1"/>
</dbReference>
<keyword evidence="13" id="KW-1185">Reference proteome</keyword>
<dbReference type="InterPro" id="IPR010723">
    <property type="entry name" value="HemN_C"/>
</dbReference>
<keyword evidence="9 10" id="KW-0143">Chaperone</keyword>
<dbReference type="AlphaFoldDB" id="A0A1I5VDY3"/>
<evidence type="ECO:0000256" key="6">
    <source>
        <dbReference type="ARBA" id="ARBA00022723"/>
    </source>
</evidence>
<dbReference type="InterPro" id="IPR004559">
    <property type="entry name" value="HemW-like"/>
</dbReference>
<dbReference type="SFLD" id="SFLDF00562">
    <property type="entry name" value="HemN-like__clustered_with_heat"/>
    <property type="match status" value="1"/>
</dbReference>
<evidence type="ECO:0000256" key="8">
    <source>
        <dbReference type="ARBA" id="ARBA00023014"/>
    </source>
</evidence>
<dbReference type="GO" id="GO:0005737">
    <property type="term" value="C:cytoplasm"/>
    <property type="evidence" value="ECO:0007669"/>
    <property type="project" value="UniProtKB-SubCell"/>
</dbReference>
<dbReference type="GO" id="GO:0004109">
    <property type="term" value="F:coproporphyrinogen oxidase activity"/>
    <property type="evidence" value="ECO:0007669"/>
    <property type="project" value="InterPro"/>
</dbReference>
<evidence type="ECO:0000313" key="12">
    <source>
        <dbReference type="EMBL" id="SFQ05196.1"/>
    </source>
</evidence>
<dbReference type="EMBL" id="FOXV01000001">
    <property type="protein sequence ID" value="SFQ05196.1"/>
    <property type="molecule type" value="Genomic_DNA"/>
</dbReference>
<comment type="similarity">
    <text evidence="2">Belongs to the anaerobic coproporphyrinogen-III oxidase family. HemW subfamily.</text>
</comment>
<dbReference type="InterPro" id="IPR058240">
    <property type="entry name" value="rSAM_sf"/>
</dbReference>
<dbReference type="SFLD" id="SFLDS00029">
    <property type="entry name" value="Radical_SAM"/>
    <property type="match status" value="1"/>
</dbReference>
<proteinExistence type="inferred from homology"/>
<accession>A0A1I5VDY3</accession>
<reference evidence="13" key="1">
    <citation type="submission" date="2016-10" db="EMBL/GenBank/DDBJ databases">
        <authorList>
            <person name="Varghese N."/>
            <person name="Submissions S."/>
        </authorList>
    </citation>
    <scope>NUCLEOTIDE SEQUENCE [LARGE SCALE GENOMIC DNA]</scope>
    <source>
        <strain evidence="13">JCM 10271</strain>
    </source>
</reference>
<dbReference type="InterPro" id="IPR007197">
    <property type="entry name" value="rSAM"/>
</dbReference>
<dbReference type="SMART" id="SM00729">
    <property type="entry name" value="Elp3"/>
    <property type="match status" value="1"/>
</dbReference>
<dbReference type="SFLD" id="SFLDF00288">
    <property type="entry name" value="HemN-like__clustered_with_nucl"/>
    <property type="match status" value="1"/>
</dbReference>
<dbReference type="SFLD" id="SFLDG01065">
    <property type="entry name" value="anaerobic_coproporphyrinogen-I"/>
    <property type="match status" value="1"/>
</dbReference>
<evidence type="ECO:0000256" key="9">
    <source>
        <dbReference type="ARBA" id="ARBA00023186"/>
    </source>
</evidence>
<dbReference type="InterPro" id="IPR034505">
    <property type="entry name" value="Coproporphyrinogen-III_oxidase"/>
</dbReference>
<evidence type="ECO:0000256" key="2">
    <source>
        <dbReference type="ARBA" id="ARBA00006100"/>
    </source>
</evidence>
<evidence type="ECO:0000256" key="4">
    <source>
        <dbReference type="ARBA" id="ARBA00022617"/>
    </source>
</evidence>
<keyword evidence="5 10" id="KW-0949">S-adenosyl-L-methionine</keyword>
<evidence type="ECO:0000256" key="1">
    <source>
        <dbReference type="ARBA" id="ARBA00001966"/>
    </source>
</evidence>
<evidence type="ECO:0000256" key="3">
    <source>
        <dbReference type="ARBA" id="ARBA00017228"/>
    </source>
</evidence>
<evidence type="ECO:0000259" key="11">
    <source>
        <dbReference type="PROSITE" id="PS51918"/>
    </source>
</evidence>
<dbReference type="PANTHER" id="PTHR13932:SF5">
    <property type="entry name" value="RADICAL S-ADENOSYL METHIONINE DOMAIN-CONTAINING PROTEIN 1, MITOCHONDRIAL"/>
    <property type="match status" value="1"/>
</dbReference>
<dbReference type="InterPro" id="IPR013785">
    <property type="entry name" value="Aldolase_TIM"/>
</dbReference>
<dbReference type="NCBIfam" id="TIGR00539">
    <property type="entry name" value="hemN_rel"/>
    <property type="match status" value="1"/>
</dbReference>
<dbReference type="Proteomes" id="UP000243106">
    <property type="component" value="Unassembled WGS sequence"/>
</dbReference>
<keyword evidence="10" id="KW-0004">4Fe-4S</keyword>
<dbReference type="GO" id="GO:0006779">
    <property type="term" value="P:porphyrin-containing compound biosynthetic process"/>
    <property type="evidence" value="ECO:0007669"/>
    <property type="project" value="InterPro"/>
</dbReference>
<dbReference type="Pfam" id="PF04055">
    <property type="entry name" value="Radical_SAM"/>
    <property type="match status" value="1"/>
</dbReference>
<gene>
    <name evidence="12" type="ORF">SAMN05421853_101442</name>
</gene>
<keyword evidence="4 10" id="KW-0349">Heme</keyword>
<organism evidence="12 13">
    <name type="scientific">Roseivivax halotolerans</name>
    <dbReference type="NCBI Taxonomy" id="93684"/>
    <lineage>
        <taxon>Bacteria</taxon>
        <taxon>Pseudomonadati</taxon>
        <taxon>Pseudomonadota</taxon>
        <taxon>Alphaproteobacteria</taxon>
        <taxon>Rhodobacterales</taxon>
        <taxon>Roseobacteraceae</taxon>
        <taxon>Roseivivax</taxon>
    </lineage>
</organism>
<keyword evidence="10" id="KW-0963">Cytoplasm</keyword>
<sequence length="401" mass="44947">MRCASSWTGVLAENWETGGFGLYVHWPFCEAKCPYCDFNSHVTRSVDIERWRAAFIAELHRCFEAVGPRRLNSIFFGGGTPSLMDPGLVADIIDTATGFWQPMPDIEITLEANPRSVEAARFSDFRSAGVNRVSMGIQALNDRDLARLGRLHSVDESLRALGTAREVFERVSFDLIYARQDQSLDDWRNELRRAMDLAGDHVSLYQLTIERGTAFWERQRRGALQGLPDDDRAADMFDATDEICTAHGLKRYEVSNHAVPGGESRHNLVYWRYGDYIGVGPGAHGRLTLNGTRYATEAWRNPGAWLDAVERGDGTRVLDRLSGWDQALEYLMLGLRIQEGIDMDRLHKFDPQIATPELCTPLKDAGLLWQSGQRIGVTDSGQLLLNSVLAELVPDQVTETG</sequence>
<comment type="cofactor">
    <cofactor evidence="1">
        <name>[4Fe-4S] cluster</name>
        <dbReference type="ChEBI" id="CHEBI:49883"/>
    </cofactor>
</comment>
<evidence type="ECO:0000256" key="5">
    <source>
        <dbReference type="ARBA" id="ARBA00022691"/>
    </source>
</evidence>
<keyword evidence="8 10" id="KW-0411">Iron-sulfur</keyword>
<dbReference type="GO" id="GO:0051539">
    <property type="term" value="F:4 iron, 4 sulfur cluster binding"/>
    <property type="evidence" value="ECO:0007669"/>
    <property type="project" value="UniProtKB-UniRule"/>
</dbReference>
<dbReference type="PROSITE" id="PS51918">
    <property type="entry name" value="RADICAL_SAM"/>
    <property type="match status" value="1"/>
</dbReference>
<dbReference type="GO" id="GO:0046872">
    <property type="term" value="F:metal ion binding"/>
    <property type="evidence" value="ECO:0007669"/>
    <property type="project" value="UniProtKB-UniRule"/>
</dbReference>
<dbReference type="InterPro" id="IPR006638">
    <property type="entry name" value="Elp3/MiaA/NifB-like_rSAM"/>
</dbReference>
<feature type="domain" description="Radical SAM core" evidence="11">
    <location>
        <begin position="14"/>
        <end position="250"/>
    </location>
</feature>
<keyword evidence="6 10" id="KW-0479">Metal-binding</keyword>
<protein>
    <recommendedName>
        <fullName evidence="3 10">Heme chaperone HemW</fullName>
    </recommendedName>
</protein>
<evidence type="ECO:0000256" key="7">
    <source>
        <dbReference type="ARBA" id="ARBA00023004"/>
    </source>
</evidence>
<evidence type="ECO:0000256" key="10">
    <source>
        <dbReference type="RuleBase" id="RU364116"/>
    </source>
</evidence>